<keyword evidence="8 14" id="KW-0482">Metalloprotease</keyword>
<dbReference type="Gene3D" id="1.10.10.10">
    <property type="entry name" value="Winged helix-like DNA-binding domain superfamily/Winged helix DNA-binding domain"/>
    <property type="match status" value="1"/>
</dbReference>
<keyword evidence="5" id="KW-0645">Protease</keyword>
<evidence type="ECO:0000256" key="7">
    <source>
        <dbReference type="ARBA" id="ARBA00022801"/>
    </source>
</evidence>
<dbReference type="PANTHER" id="PTHR10804:SF102">
    <property type="entry name" value="METALLOPROTEASE ARX1-RELATED"/>
    <property type="match status" value="1"/>
</dbReference>
<dbReference type="GO" id="GO:0006508">
    <property type="term" value="P:proteolysis"/>
    <property type="evidence" value="ECO:0007669"/>
    <property type="project" value="UniProtKB-KW"/>
</dbReference>
<dbReference type="Gene3D" id="3.90.230.10">
    <property type="entry name" value="Creatinase/methionine aminopeptidase superfamily"/>
    <property type="match status" value="1"/>
</dbReference>
<dbReference type="InterPro" id="IPR036390">
    <property type="entry name" value="WH_DNA-bd_sf"/>
</dbReference>
<evidence type="ECO:0000256" key="11">
    <source>
        <dbReference type="ARBA" id="ARBA00033475"/>
    </source>
</evidence>
<dbReference type="InterPro" id="IPR000994">
    <property type="entry name" value="Pept_M24"/>
</dbReference>
<dbReference type="InterPro" id="IPR047113">
    <property type="entry name" value="PA2G4/ARX1"/>
</dbReference>
<evidence type="ECO:0000256" key="2">
    <source>
        <dbReference type="ARBA" id="ARBA00004496"/>
    </source>
</evidence>
<evidence type="ECO:0000256" key="4">
    <source>
        <dbReference type="ARBA" id="ARBA00022490"/>
    </source>
</evidence>
<dbReference type="GO" id="GO:0008237">
    <property type="term" value="F:metallopeptidase activity"/>
    <property type="evidence" value="ECO:0007669"/>
    <property type="project" value="UniProtKB-KW"/>
</dbReference>
<dbReference type="InterPro" id="IPR036005">
    <property type="entry name" value="Creatinase/aminopeptidase-like"/>
</dbReference>
<evidence type="ECO:0000256" key="8">
    <source>
        <dbReference type="ARBA" id="ARBA00023049"/>
    </source>
</evidence>
<reference evidence="14" key="1">
    <citation type="submission" date="2020-05" db="EMBL/GenBank/DDBJ databases">
        <title>Phylogenomic resolution of chytrid fungi.</title>
        <authorList>
            <person name="Stajich J.E."/>
            <person name="Amses K."/>
            <person name="Simmons R."/>
            <person name="Seto K."/>
            <person name="Myers J."/>
            <person name="Bonds A."/>
            <person name="Quandt C.A."/>
            <person name="Barry K."/>
            <person name="Liu P."/>
            <person name="Grigoriev I."/>
            <person name="Longcore J.E."/>
            <person name="James T.Y."/>
        </authorList>
    </citation>
    <scope>NUCLEOTIDE SEQUENCE</scope>
    <source>
        <strain evidence="14">JEL0318</strain>
    </source>
</reference>
<evidence type="ECO:0000256" key="9">
    <source>
        <dbReference type="ARBA" id="ARBA00023242"/>
    </source>
</evidence>
<dbReference type="PANTHER" id="PTHR10804">
    <property type="entry name" value="PROTEASE FAMILY M24 METHIONYL AMINOPEPTIDASE, AMINOPEPTIDASE P"/>
    <property type="match status" value="1"/>
</dbReference>
<evidence type="ECO:0000256" key="6">
    <source>
        <dbReference type="ARBA" id="ARBA00022723"/>
    </source>
</evidence>
<evidence type="ECO:0000256" key="12">
    <source>
        <dbReference type="ARBA" id="ARBA00034680"/>
    </source>
</evidence>
<evidence type="ECO:0000256" key="3">
    <source>
        <dbReference type="ARBA" id="ARBA00007319"/>
    </source>
</evidence>
<dbReference type="GO" id="GO:0005634">
    <property type="term" value="C:nucleus"/>
    <property type="evidence" value="ECO:0007669"/>
    <property type="project" value="UniProtKB-SubCell"/>
</dbReference>
<sequence length="387" mass="41704">MSTAMEIYQNERFDADNQLSDSNVVNKYHSAAAIANEAMRRVLEQVQIGRRVIDICKLGDDYILSTASKMFKKGERGIARPTCLSINNVVRNYCPCDDDQTVLVAGDVVKIELGAHIDGYIATLAHTTVMNPNPQQPITGPTADAICAAYYASQIALRLIKPGTSSSEVIDAISRVTAAFNCRPVDGTSSFVIKRYLLEGGNELPNVLDPSNPTEPFTFQSSEAYSLNIFVSTGTGQLQPSPLRPTIFQRDVTINYPLKLKSARQLLQTVSHTFGVFPFPLRAALEVDPKFRIGLNECVGHGVMVPRDVMGDVEGSKVAHFGVTVLVLASGTMVMTGGEGLSLPYVHSEFGVETSGLAGLLNNAVRTAKTKVPGETTASGDVNMDLS</sequence>
<feature type="domain" description="Peptidase M24" evidence="13">
    <location>
        <begin position="28"/>
        <end position="179"/>
    </location>
</feature>
<evidence type="ECO:0000313" key="15">
    <source>
        <dbReference type="Proteomes" id="UP001212841"/>
    </source>
</evidence>
<dbReference type="CDD" id="cd01089">
    <property type="entry name" value="PA2G4-like"/>
    <property type="match status" value="1"/>
</dbReference>
<dbReference type="AlphaFoldDB" id="A0AAD5X2M7"/>
<dbReference type="SUPFAM" id="SSF46785">
    <property type="entry name" value="Winged helix' DNA-binding domain"/>
    <property type="match status" value="1"/>
</dbReference>
<keyword evidence="9" id="KW-0539">Nucleus</keyword>
<accession>A0AAD5X2M7</accession>
<proteinExistence type="inferred from homology"/>
<comment type="subcellular location">
    <subcellularLocation>
        <location evidence="2">Cytoplasm</location>
    </subcellularLocation>
    <subcellularLocation>
        <location evidence="1">Nucleus</location>
    </subcellularLocation>
</comment>
<evidence type="ECO:0000259" key="13">
    <source>
        <dbReference type="Pfam" id="PF00557"/>
    </source>
</evidence>
<keyword evidence="15" id="KW-1185">Reference proteome</keyword>
<evidence type="ECO:0000256" key="10">
    <source>
        <dbReference type="ARBA" id="ARBA00026155"/>
    </source>
</evidence>
<name>A0AAD5X2M7_9FUNG</name>
<evidence type="ECO:0000256" key="1">
    <source>
        <dbReference type="ARBA" id="ARBA00004123"/>
    </source>
</evidence>
<keyword evidence="7" id="KW-0378">Hydrolase</keyword>
<keyword evidence="4" id="KW-0963">Cytoplasm</keyword>
<dbReference type="EMBL" id="JADGJD010000326">
    <property type="protein sequence ID" value="KAJ3052110.1"/>
    <property type="molecule type" value="Genomic_DNA"/>
</dbReference>
<comment type="function">
    <text evidence="12">Probable metalloprotease involved in proper assembly of pre-ribosomal particles during the biogenesis of the 60S ribosomal subunit. Accompanies the pre-60S particles to the cytoplasm.</text>
</comment>
<comment type="caution">
    <text evidence="14">The sequence shown here is derived from an EMBL/GenBank/DDBJ whole genome shotgun (WGS) entry which is preliminary data.</text>
</comment>
<dbReference type="GO" id="GO:0005737">
    <property type="term" value="C:cytoplasm"/>
    <property type="evidence" value="ECO:0007669"/>
    <property type="project" value="UniProtKB-SubCell"/>
</dbReference>
<protein>
    <recommendedName>
        <fullName evidence="10">Probable metalloprotease ARX1</fullName>
    </recommendedName>
    <alternativeName>
        <fullName evidence="11">Associated with ribosomal export complex protein 1</fullName>
    </alternativeName>
</protein>
<gene>
    <name evidence="14" type="primary">ARX1</name>
    <name evidence="14" type="ORF">HK097_006885</name>
</gene>
<comment type="similarity">
    <text evidence="3">Belongs to the peptidase M24 family.</text>
</comment>
<organism evidence="14 15">
    <name type="scientific">Rhizophlyctis rosea</name>
    <dbReference type="NCBI Taxonomy" id="64517"/>
    <lineage>
        <taxon>Eukaryota</taxon>
        <taxon>Fungi</taxon>
        <taxon>Fungi incertae sedis</taxon>
        <taxon>Chytridiomycota</taxon>
        <taxon>Chytridiomycota incertae sedis</taxon>
        <taxon>Chytridiomycetes</taxon>
        <taxon>Rhizophlyctidales</taxon>
        <taxon>Rhizophlyctidaceae</taxon>
        <taxon>Rhizophlyctis</taxon>
    </lineage>
</organism>
<dbReference type="GO" id="GO:0046872">
    <property type="term" value="F:metal ion binding"/>
    <property type="evidence" value="ECO:0007669"/>
    <property type="project" value="UniProtKB-KW"/>
</dbReference>
<keyword evidence="6" id="KW-0479">Metal-binding</keyword>
<evidence type="ECO:0000313" key="14">
    <source>
        <dbReference type="EMBL" id="KAJ3052110.1"/>
    </source>
</evidence>
<dbReference type="SUPFAM" id="SSF55920">
    <property type="entry name" value="Creatinase/aminopeptidase"/>
    <property type="match status" value="1"/>
</dbReference>
<dbReference type="InterPro" id="IPR036388">
    <property type="entry name" value="WH-like_DNA-bd_sf"/>
</dbReference>
<evidence type="ECO:0000256" key="5">
    <source>
        <dbReference type="ARBA" id="ARBA00022670"/>
    </source>
</evidence>
<dbReference type="Proteomes" id="UP001212841">
    <property type="component" value="Unassembled WGS sequence"/>
</dbReference>
<dbReference type="Pfam" id="PF00557">
    <property type="entry name" value="Peptidase_M24"/>
    <property type="match status" value="1"/>
</dbReference>